<dbReference type="GO" id="GO:0005516">
    <property type="term" value="F:calmodulin binding"/>
    <property type="evidence" value="ECO:0007669"/>
    <property type="project" value="UniProtKB-KW"/>
</dbReference>
<evidence type="ECO:0000256" key="8">
    <source>
        <dbReference type="RuleBase" id="RU280816"/>
    </source>
</evidence>
<evidence type="ECO:0000256" key="1">
    <source>
        <dbReference type="ARBA" id="ARBA00004141"/>
    </source>
</evidence>
<evidence type="ECO:0000256" key="7">
    <source>
        <dbReference type="ARBA" id="ARBA00023265"/>
    </source>
</evidence>
<comment type="function">
    <text evidence="8">May be involved in modulation of pathogen defense and leaf cell death.</text>
</comment>
<proteinExistence type="inferred from homology"/>
<keyword evidence="7 8" id="KW-0568">Pathogenesis-related protein</keyword>
<keyword evidence="11" id="KW-1185">Reference proteome</keyword>
<keyword evidence="5 8" id="KW-1133">Transmembrane helix</keyword>
<evidence type="ECO:0000256" key="4">
    <source>
        <dbReference type="ARBA" id="ARBA00022821"/>
    </source>
</evidence>
<comment type="subcellular location">
    <subcellularLocation>
        <location evidence="1 8">Membrane</location>
        <topology evidence="1 8">Multi-pass membrane protein</topology>
    </subcellularLocation>
</comment>
<comment type="similarity">
    <text evidence="2 8">Belongs to the MLO family.</text>
</comment>
<reference evidence="10 11" key="1">
    <citation type="journal article" date="2013" name="Proc. Natl. Acad. Sci. U.S.A.">
        <title>Fine-scale variation in meiotic recombination in Mimulus inferred from population shotgun sequencing.</title>
        <authorList>
            <person name="Hellsten U."/>
            <person name="Wright K.M."/>
            <person name="Jenkins J."/>
            <person name="Shu S."/>
            <person name="Yuan Y."/>
            <person name="Wessler S.R."/>
            <person name="Schmutz J."/>
            <person name="Willis J.H."/>
            <person name="Rokhsar D.S."/>
        </authorList>
    </citation>
    <scope>NUCLEOTIDE SEQUENCE [LARGE SCALE GENOMIC DNA]</scope>
    <source>
        <strain evidence="11">cv. DUN x IM62</strain>
    </source>
</reference>
<evidence type="ECO:0000256" key="2">
    <source>
        <dbReference type="ARBA" id="ARBA00006574"/>
    </source>
</evidence>
<dbReference type="STRING" id="4155.A0A022QH58"/>
<dbReference type="EMBL" id="KI631456">
    <property type="protein sequence ID" value="EYU28022.1"/>
    <property type="molecule type" value="Genomic_DNA"/>
</dbReference>
<sequence>MAGESGGESATLETTPTWAVATVCLVLIAVSILIEHGLHLLAKYLGKKRRKSLLQALNRIKSDLMLLGFISLLLTVCEKQISEICIAEDVAESFLPCQSITSHDEEDEVESKCLEKIFFLAFFHVLSSFLTFSLGTAKMKRWKHWEAETRTLEYQFSNDPRRFQFIHQTSFGKRHLKYWSNFRLLRLPVNFLRQFFGSVYKVDYLTLRHGFITAHFSEGSDFDFQKYIMRALEKDFKVVVGMRLWIWIFSVLFIFFNAYVFRNYAWLPFIPFLLLLVVGTKLQGIITKMCLDSSDKSHVIRGSILVKPSDHFFWFDRPKFLLHLMHFISFQNSFQVAFFTWSWYKFGLRSCFHRKTEDIVIRLAMGVVIPILCGYVTLPLYALITQMGTSMGNSVLPEGVMAGLKRWREKARRNVGRRNQNLAVRSLDASVESSPSFSLSVEASPSLYIDYVPDNDNELGEILPVEENLAEIRHHKFGSFQGFELSRV</sequence>
<feature type="transmembrane region" description="Helical" evidence="9">
    <location>
        <begin position="359"/>
        <end position="384"/>
    </location>
</feature>
<dbReference type="GO" id="GO:0016020">
    <property type="term" value="C:membrane"/>
    <property type="evidence" value="ECO:0007669"/>
    <property type="project" value="UniProtKB-SubCell"/>
</dbReference>
<feature type="transmembrane region" description="Helical" evidence="9">
    <location>
        <begin position="18"/>
        <end position="42"/>
    </location>
</feature>
<evidence type="ECO:0000256" key="5">
    <source>
        <dbReference type="ARBA" id="ARBA00022989"/>
    </source>
</evidence>
<accession>A0A022QH58</accession>
<dbReference type="PANTHER" id="PTHR31942:SF72">
    <property type="entry name" value="MLO-LIKE PROTEIN"/>
    <property type="match status" value="1"/>
</dbReference>
<dbReference type="AlphaFoldDB" id="A0A022QH58"/>
<evidence type="ECO:0000256" key="6">
    <source>
        <dbReference type="ARBA" id="ARBA00023136"/>
    </source>
</evidence>
<dbReference type="Pfam" id="PF03094">
    <property type="entry name" value="Mlo"/>
    <property type="match status" value="2"/>
</dbReference>
<protein>
    <recommendedName>
        <fullName evidence="8">MLO-like protein</fullName>
    </recommendedName>
</protein>
<name>A0A022QH58_ERYGU</name>
<evidence type="ECO:0000256" key="9">
    <source>
        <dbReference type="SAM" id="Phobius"/>
    </source>
</evidence>
<dbReference type="Proteomes" id="UP000030748">
    <property type="component" value="Unassembled WGS sequence"/>
</dbReference>
<dbReference type="PANTHER" id="PTHR31942">
    <property type="entry name" value="MLO-LIKE PROTEIN 1"/>
    <property type="match status" value="1"/>
</dbReference>
<feature type="transmembrane region" description="Helical" evidence="9">
    <location>
        <begin position="238"/>
        <end position="260"/>
    </location>
</feature>
<keyword evidence="4 8" id="KW-0611">Plant defense</keyword>
<organism evidence="10 11">
    <name type="scientific">Erythranthe guttata</name>
    <name type="common">Yellow monkey flower</name>
    <name type="synonym">Mimulus guttatus</name>
    <dbReference type="NCBI Taxonomy" id="4155"/>
    <lineage>
        <taxon>Eukaryota</taxon>
        <taxon>Viridiplantae</taxon>
        <taxon>Streptophyta</taxon>
        <taxon>Embryophyta</taxon>
        <taxon>Tracheophyta</taxon>
        <taxon>Spermatophyta</taxon>
        <taxon>Magnoliopsida</taxon>
        <taxon>eudicotyledons</taxon>
        <taxon>Gunneridae</taxon>
        <taxon>Pentapetalae</taxon>
        <taxon>asterids</taxon>
        <taxon>lamiids</taxon>
        <taxon>Lamiales</taxon>
        <taxon>Phrymaceae</taxon>
        <taxon>Erythranthe</taxon>
    </lineage>
</organism>
<keyword evidence="3 8" id="KW-0812">Transmembrane</keyword>
<evidence type="ECO:0000256" key="3">
    <source>
        <dbReference type="ARBA" id="ARBA00022692"/>
    </source>
</evidence>
<keyword evidence="8" id="KW-0112">Calmodulin-binding</keyword>
<evidence type="ECO:0000313" key="10">
    <source>
        <dbReference type="EMBL" id="EYU28022.1"/>
    </source>
</evidence>
<keyword evidence="6 8" id="KW-0472">Membrane</keyword>
<evidence type="ECO:0000313" key="11">
    <source>
        <dbReference type="Proteomes" id="UP000030748"/>
    </source>
</evidence>
<feature type="transmembrane region" description="Helical" evidence="9">
    <location>
        <begin position="266"/>
        <end position="286"/>
    </location>
</feature>
<dbReference type="GO" id="GO:0006952">
    <property type="term" value="P:defense response"/>
    <property type="evidence" value="ECO:0007669"/>
    <property type="project" value="UniProtKB-KW"/>
</dbReference>
<dbReference type="InterPro" id="IPR004326">
    <property type="entry name" value="Mlo"/>
</dbReference>
<dbReference type="eggNOG" id="ENOG502QQFC">
    <property type="taxonomic scope" value="Eukaryota"/>
</dbReference>
<gene>
    <name evidence="8" type="primary">MLO</name>
    <name evidence="10" type="ORF">MIMGU_mgv1a019894mg</name>
</gene>
<feature type="transmembrane region" description="Helical" evidence="9">
    <location>
        <begin position="320"/>
        <end position="344"/>
    </location>
</feature>
<feature type="transmembrane region" description="Helical" evidence="9">
    <location>
        <begin position="117"/>
        <end position="137"/>
    </location>
</feature>
<comment type="domain">
    <text evidence="8">The C-terminus contains a calmodulin-binding domain, which binds calmodulin in a calcium-dependent fashion.</text>
</comment>